<accession>E4XIJ8</accession>
<organism evidence="2">
    <name type="scientific">Oikopleura dioica</name>
    <name type="common">Tunicate</name>
    <dbReference type="NCBI Taxonomy" id="34765"/>
    <lineage>
        <taxon>Eukaryota</taxon>
        <taxon>Metazoa</taxon>
        <taxon>Chordata</taxon>
        <taxon>Tunicata</taxon>
        <taxon>Appendicularia</taxon>
        <taxon>Copelata</taxon>
        <taxon>Oikopleuridae</taxon>
        <taxon>Oikopleura</taxon>
    </lineage>
</organism>
<proteinExistence type="predicted"/>
<evidence type="ECO:0000256" key="1">
    <source>
        <dbReference type="SAM" id="Phobius"/>
    </source>
</evidence>
<feature type="transmembrane region" description="Helical" evidence="1">
    <location>
        <begin position="6"/>
        <end position="25"/>
    </location>
</feature>
<dbReference type="Proteomes" id="UP000001307">
    <property type="component" value="Unassembled WGS sequence"/>
</dbReference>
<dbReference type="EMBL" id="FN654810">
    <property type="protein sequence ID" value="CBY36613.1"/>
    <property type="molecule type" value="Genomic_DNA"/>
</dbReference>
<dbReference type="OrthoDB" id="10538061at2759"/>
<dbReference type="InParanoid" id="E4XIJ8"/>
<dbReference type="Proteomes" id="UP000011014">
    <property type="component" value="Unassembled WGS sequence"/>
</dbReference>
<dbReference type="EMBL" id="FN654990">
    <property type="protein sequence ID" value="CBY37493.1"/>
    <property type="molecule type" value="Genomic_DNA"/>
</dbReference>
<evidence type="ECO:0000313" key="3">
    <source>
        <dbReference type="EMBL" id="CBY36613.1"/>
    </source>
</evidence>
<reference evidence="2" key="1">
    <citation type="journal article" date="2010" name="Science">
        <title>Plasticity of animal genome architecture unmasked by rapid evolution of a pelagic tunicate.</title>
        <authorList>
            <person name="Denoeud F."/>
            <person name="Henriet S."/>
            <person name="Mungpakdee S."/>
            <person name="Aury J.M."/>
            <person name="Da Silva C."/>
            <person name="Brinkmann H."/>
            <person name="Mikhaleva J."/>
            <person name="Olsen L.C."/>
            <person name="Jubin C."/>
            <person name="Canestro C."/>
            <person name="Bouquet J.M."/>
            <person name="Danks G."/>
            <person name="Poulain J."/>
            <person name="Campsteijn C."/>
            <person name="Adamski M."/>
            <person name="Cross I."/>
            <person name="Yadetie F."/>
            <person name="Muffato M."/>
            <person name="Louis A."/>
            <person name="Butcher S."/>
            <person name="Tsagkogeorga G."/>
            <person name="Konrad A."/>
            <person name="Singh S."/>
            <person name="Jensen M.F."/>
            <person name="Cong E.H."/>
            <person name="Eikeseth-Otteraa H."/>
            <person name="Noel B."/>
            <person name="Anthouard V."/>
            <person name="Porcel B.M."/>
            <person name="Kachouri-Lafond R."/>
            <person name="Nishino A."/>
            <person name="Ugolini M."/>
            <person name="Chourrout P."/>
            <person name="Nishida H."/>
            <person name="Aasland R."/>
            <person name="Huzurbazar S."/>
            <person name="Westhof E."/>
            <person name="Delsuc F."/>
            <person name="Lehrach H."/>
            <person name="Reinhardt R."/>
            <person name="Weissenbach J."/>
            <person name="Roy S.W."/>
            <person name="Artiguenave F."/>
            <person name="Postlethwait J.H."/>
            <person name="Manak J.R."/>
            <person name="Thompson E.M."/>
            <person name="Jaillon O."/>
            <person name="Du Pasquier L."/>
            <person name="Boudinot P."/>
            <person name="Liberles D.A."/>
            <person name="Volff J.N."/>
            <person name="Philippe H."/>
            <person name="Lenhard B."/>
            <person name="Roest Crollius H."/>
            <person name="Wincker P."/>
            <person name="Chourrout D."/>
        </authorList>
    </citation>
    <scope>NUCLEOTIDE SEQUENCE [LARGE SCALE GENOMIC DNA]</scope>
</reference>
<evidence type="ECO:0000313" key="4">
    <source>
        <dbReference type="EMBL" id="CBY37493.1"/>
    </source>
</evidence>
<keyword evidence="1" id="KW-1133">Transmembrane helix</keyword>
<protein>
    <submittedName>
        <fullName evidence="2">Uncharacterized protein</fullName>
    </submittedName>
</protein>
<gene>
    <name evidence="2" type="ORF">GSOID_T00012421001</name>
    <name evidence="3" type="ORF">GSOID_T00029634001</name>
    <name evidence="4" type="ORF">GSOID_T00030957001</name>
</gene>
<keyword evidence="1" id="KW-0812">Transmembrane</keyword>
<keyword evidence="1" id="KW-0472">Membrane</keyword>
<keyword evidence="5" id="KW-1185">Reference proteome</keyword>
<sequence length="133" mass="14905">MDNDRMWNSVITNLTFISLPVSFCLGHYSRPSINSSVMIGPILSLICAVGNFLALANILGNIWILLFQSIFSLLAFFILVEDIAIQWRTQGLSNMNLGSNGIATFNYEKFDKSPEKTRPKHDTISVEELFSSI</sequence>
<evidence type="ECO:0000313" key="2">
    <source>
        <dbReference type="EMBL" id="CBY10399.1"/>
    </source>
</evidence>
<feature type="transmembrane region" description="Helical" evidence="1">
    <location>
        <begin position="62"/>
        <end position="80"/>
    </location>
</feature>
<name>E4XIJ8_OIKDI</name>
<dbReference type="EMBL" id="FN653055">
    <property type="protein sequence ID" value="CBY10399.1"/>
    <property type="molecule type" value="Genomic_DNA"/>
</dbReference>
<feature type="transmembrane region" description="Helical" evidence="1">
    <location>
        <begin position="37"/>
        <end position="56"/>
    </location>
</feature>
<evidence type="ECO:0000313" key="5">
    <source>
        <dbReference type="Proteomes" id="UP000001307"/>
    </source>
</evidence>
<dbReference type="AlphaFoldDB" id="E4XIJ8"/>